<evidence type="ECO:0000313" key="2">
    <source>
        <dbReference type="Proteomes" id="UP001228113"/>
    </source>
</evidence>
<keyword evidence="2" id="KW-1185">Reference proteome</keyword>
<dbReference type="EMBL" id="AP027081">
    <property type="protein sequence ID" value="BDU78725.1"/>
    <property type="molecule type" value="Genomic_DNA"/>
</dbReference>
<reference evidence="1" key="1">
    <citation type="journal article" date="2023" name="Int. J. Syst. Evol. Microbiol.">
        <title>Mesoterricola silvestris gen. nov., sp. nov., Mesoterricola sediminis sp. nov., Geothrix oryzae sp. nov., Geothrix edaphica sp. nov., Geothrix rubra sp. nov., and Geothrix limicola sp. nov., six novel members of Acidobacteriota isolated from soils.</title>
        <authorList>
            <person name="Itoh H."/>
            <person name="Sugisawa Y."/>
            <person name="Mise K."/>
            <person name="Xu Z."/>
            <person name="Kuniyasu M."/>
            <person name="Ushijima N."/>
            <person name="Kawano K."/>
            <person name="Kobayashi E."/>
            <person name="Shiratori Y."/>
            <person name="Masuda Y."/>
            <person name="Senoo K."/>
        </authorList>
    </citation>
    <scope>NUCLEOTIDE SEQUENCE</scope>
    <source>
        <strain evidence="1">W786</strain>
    </source>
</reference>
<dbReference type="InterPro" id="IPR011250">
    <property type="entry name" value="OMP/PagP_B-barrel"/>
</dbReference>
<name>A0AA48KF58_9BACT</name>
<gene>
    <name evidence="1" type="ORF">METESE_36830</name>
</gene>
<dbReference type="SUPFAM" id="SSF56925">
    <property type="entry name" value="OMPA-like"/>
    <property type="match status" value="1"/>
</dbReference>
<dbReference type="KEGG" id="msea:METESE_36830"/>
<dbReference type="Proteomes" id="UP001228113">
    <property type="component" value="Chromosome"/>
</dbReference>
<evidence type="ECO:0000313" key="1">
    <source>
        <dbReference type="EMBL" id="BDU78725.1"/>
    </source>
</evidence>
<dbReference type="AlphaFoldDB" id="A0AA48KF58"/>
<protein>
    <submittedName>
        <fullName evidence="1">Uncharacterized protein</fullName>
    </submittedName>
</protein>
<proteinExistence type="predicted"/>
<sequence length="199" mass="21094">MRHAAWAAAAAALSLQGADPPARRTSSEVTLLQPTGPLAQFYTSHAGLGFSGVGERDLGGGHGLRSRITLGWFSGRRVPETPDPPAGTAFLFAPGLDVAYRYQWRDLPRRPYVWAGPGAQAYLGSARARPAVEAAADNRNPVLATTWVTTSTGLQLAFTAGAGLELDARWGVNLGCHWTRAGGRTLATVDLGFTFRLPP</sequence>
<accession>A0AA48KF58</accession>
<organism evidence="1 2">
    <name type="scientific">Mesoterricola sediminis</name>
    <dbReference type="NCBI Taxonomy" id="2927980"/>
    <lineage>
        <taxon>Bacteria</taxon>
        <taxon>Pseudomonadati</taxon>
        <taxon>Acidobacteriota</taxon>
        <taxon>Holophagae</taxon>
        <taxon>Holophagales</taxon>
        <taxon>Holophagaceae</taxon>
        <taxon>Mesoterricola</taxon>
    </lineage>
</organism>
<dbReference type="RefSeq" id="WP_316410799.1">
    <property type="nucleotide sequence ID" value="NZ_AP027081.1"/>
</dbReference>